<dbReference type="PROSITE" id="PS00455">
    <property type="entry name" value="AMP_BINDING"/>
    <property type="match status" value="1"/>
</dbReference>
<feature type="region of interest" description="Disordered" evidence="4">
    <location>
        <begin position="1"/>
        <end position="25"/>
    </location>
</feature>
<dbReference type="PROSITE" id="PS00012">
    <property type="entry name" value="PHOSPHOPANTETHEINE"/>
    <property type="match status" value="1"/>
</dbReference>
<dbReference type="InterPro" id="IPR001031">
    <property type="entry name" value="Thioesterase"/>
</dbReference>
<name>A0ABP5A3Z3_9ACTN</name>
<keyword evidence="3" id="KW-0597">Phosphoprotein</keyword>
<dbReference type="Pfam" id="PF00550">
    <property type="entry name" value="PP-binding"/>
    <property type="match status" value="1"/>
</dbReference>
<dbReference type="Gene3D" id="3.40.50.12780">
    <property type="entry name" value="N-terminal domain of ligase-like"/>
    <property type="match status" value="1"/>
</dbReference>
<dbReference type="InterPro" id="IPR006162">
    <property type="entry name" value="Ppantetheine_attach_site"/>
</dbReference>
<dbReference type="InterPro" id="IPR020459">
    <property type="entry name" value="AMP-binding"/>
</dbReference>
<dbReference type="SUPFAM" id="SSF53474">
    <property type="entry name" value="alpha/beta-Hydrolases"/>
    <property type="match status" value="1"/>
</dbReference>
<dbReference type="InterPro" id="IPR036736">
    <property type="entry name" value="ACP-like_sf"/>
</dbReference>
<evidence type="ECO:0000313" key="7">
    <source>
        <dbReference type="Proteomes" id="UP001501303"/>
    </source>
</evidence>
<gene>
    <name evidence="6" type="ORF">GCM10009716_10270</name>
</gene>
<dbReference type="Pfam" id="PF00975">
    <property type="entry name" value="Thioesterase"/>
    <property type="match status" value="1"/>
</dbReference>
<evidence type="ECO:0000256" key="1">
    <source>
        <dbReference type="ARBA" id="ARBA00001957"/>
    </source>
</evidence>
<comment type="cofactor">
    <cofactor evidence="1">
        <name>pantetheine 4'-phosphate</name>
        <dbReference type="ChEBI" id="CHEBI:47942"/>
    </cofactor>
</comment>
<dbReference type="RefSeq" id="WP_344259205.1">
    <property type="nucleotide sequence ID" value="NZ_BAAAMJ010000009.1"/>
</dbReference>
<dbReference type="EMBL" id="BAAAMJ010000009">
    <property type="protein sequence ID" value="GAA1902340.1"/>
    <property type="molecule type" value="Genomic_DNA"/>
</dbReference>
<dbReference type="CDD" id="cd05930">
    <property type="entry name" value="A_NRPS"/>
    <property type="match status" value="1"/>
</dbReference>
<dbReference type="Gene3D" id="3.30.300.30">
    <property type="match status" value="2"/>
</dbReference>
<dbReference type="Gene3D" id="3.40.50.1820">
    <property type="entry name" value="alpha/beta hydrolase"/>
    <property type="match status" value="1"/>
</dbReference>
<dbReference type="Proteomes" id="UP001501303">
    <property type="component" value="Unassembled WGS sequence"/>
</dbReference>
<dbReference type="InterPro" id="IPR000415">
    <property type="entry name" value="Nitroreductase-like"/>
</dbReference>
<feature type="domain" description="Carrier" evidence="5">
    <location>
        <begin position="934"/>
        <end position="1009"/>
    </location>
</feature>
<proteinExistence type="predicted"/>
<dbReference type="SUPFAM" id="SSF56801">
    <property type="entry name" value="Acetyl-CoA synthetase-like"/>
    <property type="match status" value="1"/>
</dbReference>
<sequence>MNRRSAEPGSLAGMLGRTARERPEDPAVVHGEVTLSYRQLQEGAAQVALRLRRLGVRADDCVGLYAEPSTDLMTGVWGILLSGGAYLPLSPEYPEERIRYMTEDSRARVIVCQDTFRRRLTSLAPAGTVILSLTDPGTDPPAGCVLPAGEPPRPRRAIHPDDLAYVIYTSGSTGRPKGVMISHRAVVHQLRWLHTEHGLNAEATVVQKTPISFDAAQWEILAPACGSRVVMGGPGMYRDPERLIDTITTHDVTLLQCVPTLLRALLDTERLGACASLRRVFSGGEVLPRDLARRCVEELPGRELVNLYGPTECTINSSAFRVDPAALADEPPSVPIGRPVPGTRYAILDARLRPVRAGETGELYIGGAQLARGYLHRPELTAERFRPVALSPDRGPERMYRTGDLAYGGADGTVHFVGRADNQVKLRGFRVEPDEIALAIENHEWVTRAAVIVREDPRSGSQHLIACAELNSREAALMDQGEHGDHHRSKAGRLQVRAQLSNPGVRTPAELDGRPVIPLPGRTPDAAQRRRVFARKTYRLYDGGPVSRADLLRLLAVPQPARAPRPPQRLTLGRLGRILRWFGRYTSEERLLPKYSYASPGALYATQMLVEIPPEGPLPAGCYYYHPLDHTLVRTGEHTGTPHTGPRIHFAGRRGAIEPVYRDNVREVLEIETGHMVGVFDEILRDHGLAIREVGCFPEVMDALGAAGDDCCLGTFELVPDPGRRPAEPVDLYVQAHPGRIEGLPAGQYHYHDGLLERISDDLVLKKHVVAINQQAYTEASFGITVVSRPQRPWLEYIGLGRVLQRLQFNDLGIGLMSSGYSSKSGRDLPAARRIREILRSRGRDAPASYFFTGGRVSAEQRHSEGMREDAVHMRGPAELIKDDLAAFLPDYMVPNKVVIMDRIPLTANGKTDLRALEESPATAPGTGLRPHVPPRTVAENRTAAVWSAALRYEPVSVRDDFFEAGGNSLTAVLLINRLNREFGSSLPAQIIFECPTVAQLASRIDEVSGASGTSGVLAGITASRLVPLHPGGTGSPVHCWPGLGGYPMGLRPLARDAGLDRPFYGIQAQGINPGEEPSTSVRAMAAADVEAIRAVQPSGPYTLWGYSFGAQVAYEAAHLIECSGERVEQLFLIAPGSPRTGNSASCGRRRASYADPGFLAILFSVFTGTITGPLLAECLTEGTDEASFTAFMSARLPGLDAGLVTRISEVVRRMYEFTYTPDELAERRVQAPVTVFTANGDTRSFLEDHGRYGVPPDVIRLRGGHYDILRLPGLTELARALGAGRTPDTRLRSPAV</sequence>
<feature type="region of interest" description="Disordered" evidence="4">
    <location>
        <begin position="504"/>
        <end position="523"/>
    </location>
</feature>
<evidence type="ECO:0000259" key="5">
    <source>
        <dbReference type="PROSITE" id="PS50075"/>
    </source>
</evidence>
<dbReference type="Pfam" id="PF00501">
    <property type="entry name" value="AMP-binding"/>
    <property type="match status" value="1"/>
</dbReference>
<keyword evidence="7" id="KW-1185">Reference proteome</keyword>
<evidence type="ECO:0000256" key="2">
    <source>
        <dbReference type="ARBA" id="ARBA00022450"/>
    </source>
</evidence>
<evidence type="ECO:0000256" key="4">
    <source>
        <dbReference type="SAM" id="MobiDB-lite"/>
    </source>
</evidence>
<dbReference type="NCBIfam" id="TIGR01733">
    <property type="entry name" value="AA-adenyl-dom"/>
    <property type="match status" value="1"/>
</dbReference>
<dbReference type="InterPro" id="IPR020806">
    <property type="entry name" value="PKS_PP-bd"/>
</dbReference>
<keyword evidence="2" id="KW-0596">Phosphopantetheine</keyword>
<dbReference type="InterPro" id="IPR010071">
    <property type="entry name" value="AA_adenyl_dom"/>
</dbReference>
<evidence type="ECO:0000256" key="3">
    <source>
        <dbReference type="ARBA" id="ARBA00022553"/>
    </source>
</evidence>
<dbReference type="InterPro" id="IPR045851">
    <property type="entry name" value="AMP-bd_C_sf"/>
</dbReference>
<dbReference type="SUPFAM" id="SSF47336">
    <property type="entry name" value="ACP-like"/>
    <property type="match status" value="1"/>
</dbReference>
<dbReference type="PANTHER" id="PTHR45527">
    <property type="entry name" value="NONRIBOSOMAL PEPTIDE SYNTHETASE"/>
    <property type="match status" value="1"/>
</dbReference>
<dbReference type="Gene3D" id="1.10.1200.10">
    <property type="entry name" value="ACP-like"/>
    <property type="match status" value="1"/>
</dbReference>
<reference evidence="7" key="1">
    <citation type="journal article" date="2019" name="Int. J. Syst. Evol. Microbiol.">
        <title>The Global Catalogue of Microorganisms (GCM) 10K type strain sequencing project: providing services to taxonomists for standard genome sequencing and annotation.</title>
        <authorList>
            <consortium name="The Broad Institute Genomics Platform"/>
            <consortium name="The Broad Institute Genome Sequencing Center for Infectious Disease"/>
            <person name="Wu L."/>
            <person name="Ma J."/>
        </authorList>
    </citation>
    <scope>NUCLEOTIDE SEQUENCE [LARGE SCALE GENOMIC DNA]</scope>
    <source>
        <strain evidence="7">JCM 13581</strain>
    </source>
</reference>
<dbReference type="SMART" id="SM00823">
    <property type="entry name" value="PKS_PP"/>
    <property type="match status" value="1"/>
</dbReference>
<organism evidence="6 7">
    <name type="scientific">Streptomyces sodiiphilus</name>
    <dbReference type="NCBI Taxonomy" id="226217"/>
    <lineage>
        <taxon>Bacteria</taxon>
        <taxon>Bacillati</taxon>
        <taxon>Actinomycetota</taxon>
        <taxon>Actinomycetes</taxon>
        <taxon>Kitasatosporales</taxon>
        <taxon>Streptomycetaceae</taxon>
        <taxon>Streptomyces</taxon>
    </lineage>
</organism>
<dbReference type="Gene3D" id="3.40.109.10">
    <property type="entry name" value="NADH Oxidase"/>
    <property type="match status" value="1"/>
</dbReference>
<protein>
    <recommendedName>
        <fullName evidence="5">Carrier domain-containing protein</fullName>
    </recommendedName>
</protein>
<dbReference type="InterPro" id="IPR042099">
    <property type="entry name" value="ANL_N_sf"/>
</dbReference>
<evidence type="ECO:0000313" key="6">
    <source>
        <dbReference type="EMBL" id="GAA1902340.1"/>
    </source>
</evidence>
<dbReference type="PANTHER" id="PTHR45527:SF1">
    <property type="entry name" value="FATTY ACID SYNTHASE"/>
    <property type="match status" value="1"/>
</dbReference>
<dbReference type="InterPro" id="IPR000873">
    <property type="entry name" value="AMP-dep_synth/lig_dom"/>
</dbReference>
<dbReference type="PRINTS" id="PR00154">
    <property type="entry name" value="AMPBINDING"/>
</dbReference>
<comment type="caution">
    <text evidence="6">The sequence shown here is derived from an EMBL/GenBank/DDBJ whole genome shotgun (WGS) entry which is preliminary data.</text>
</comment>
<dbReference type="InterPro" id="IPR009081">
    <property type="entry name" value="PP-bd_ACP"/>
</dbReference>
<dbReference type="PROSITE" id="PS50075">
    <property type="entry name" value="CARRIER"/>
    <property type="match status" value="1"/>
</dbReference>
<dbReference type="InterPro" id="IPR029058">
    <property type="entry name" value="AB_hydrolase_fold"/>
</dbReference>
<dbReference type="InterPro" id="IPR020845">
    <property type="entry name" value="AMP-binding_CS"/>
</dbReference>
<accession>A0ABP5A3Z3</accession>